<proteinExistence type="predicted"/>
<dbReference type="EMBL" id="BMQN01000003">
    <property type="protein sequence ID" value="GGR93233.1"/>
    <property type="molecule type" value="Genomic_DNA"/>
</dbReference>
<dbReference type="InterPro" id="IPR029044">
    <property type="entry name" value="Nucleotide-diphossugar_trans"/>
</dbReference>
<comment type="caution">
    <text evidence="2">The sequence shown here is derived from an EMBL/GenBank/DDBJ whole genome shotgun (WGS) entry which is preliminary data.</text>
</comment>
<dbReference type="Gene3D" id="3.90.550.10">
    <property type="entry name" value="Spore Coat Polysaccharide Biosynthesis Protein SpsA, Chain A"/>
    <property type="match status" value="1"/>
</dbReference>
<dbReference type="PANTHER" id="PTHR22916">
    <property type="entry name" value="GLYCOSYLTRANSFERASE"/>
    <property type="match status" value="1"/>
</dbReference>
<protein>
    <recommendedName>
        <fullName evidence="1">Glycosyltransferase 2-like domain-containing protein</fullName>
    </recommendedName>
</protein>
<reference evidence="3" key="1">
    <citation type="journal article" date="2019" name="Int. J. Syst. Evol. Microbiol.">
        <title>The Global Catalogue of Microorganisms (GCM) 10K type strain sequencing project: providing services to taxonomists for standard genome sequencing and annotation.</title>
        <authorList>
            <consortium name="The Broad Institute Genomics Platform"/>
            <consortium name="The Broad Institute Genome Sequencing Center for Infectious Disease"/>
            <person name="Wu L."/>
            <person name="Ma J."/>
        </authorList>
    </citation>
    <scope>NUCLEOTIDE SEQUENCE [LARGE SCALE GENOMIC DNA]</scope>
    <source>
        <strain evidence="3">JCM 31405</strain>
    </source>
</reference>
<gene>
    <name evidence="2" type="ORF">GCM10008960_20260</name>
</gene>
<dbReference type="PANTHER" id="PTHR22916:SF65">
    <property type="entry name" value="SLR1065 PROTEIN"/>
    <property type="match status" value="1"/>
</dbReference>
<evidence type="ECO:0000313" key="2">
    <source>
        <dbReference type="EMBL" id="GGR93233.1"/>
    </source>
</evidence>
<dbReference type="CDD" id="cd06433">
    <property type="entry name" value="GT_2_WfgS_like"/>
    <property type="match status" value="1"/>
</dbReference>
<dbReference type="SUPFAM" id="SSF53448">
    <property type="entry name" value="Nucleotide-diphospho-sugar transferases"/>
    <property type="match status" value="1"/>
</dbReference>
<organism evidence="2 3">
    <name type="scientific">Deinococcus sedimenti</name>
    <dbReference type="NCBI Taxonomy" id="1867090"/>
    <lineage>
        <taxon>Bacteria</taxon>
        <taxon>Thermotogati</taxon>
        <taxon>Deinococcota</taxon>
        <taxon>Deinococci</taxon>
        <taxon>Deinococcales</taxon>
        <taxon>Deinococcaceae</taxon>
        <taxon>Deinococcus</taxon>
    </lineage>
</organism>
<feature type="domain" description="Glycosyltransferase 2-like" evidence="1">
    <location>
        <begin position="8"/>
        <end position="142"/>
    </location>
</feature>
<evidence type="ECO:0000313" key="3">
    <source>
        <dbReference type="Proteomes" id="UP000644548"/>
    </source>
</evidence>
<dbReference type="Pfam" id="PF00535">
    <property type="entry name" value="Glycos_transf_2"/>
    <property type="match status" value="1"/>
</dbReference>
<accession>A0ABQ2S6L7</accession>
<evidence type="ECO:0000259" key="1">
    <source>
        <dbReference type="Pfam" id="PF00535"/>
    </source>
</evidence>
<dbReference type="InterPro" id="IPR001173">
    <property type="entry name" value="Glyco_trans_2-like"/>
</dbReference>
<dbReference type="Proteomes" id="UP000644548">
    <property type="component" value="Unassembled WGS sequence"/>
</dbReference>
<sequence>MNKSLKISVVTPSYNQSQFIESTIISVISQDYDNVEYIIIDGGSDDGTMEIIEKYADKISYYVSERDNGQTHAIKKGFDRASGDILCWLNSDDILEPHTLSAIADYFALYPERDFVYGNATWIDGTGKTLYRRREIPFVRWLWYYAYNYIPQPSAFWRRNIYEAVGGIDENFSLAMDTDLFSRMSNKVKIYHLPRFMSQFRVHGQQRSTVQRKKLEAEAQKIMDREFRRHVSHIEKSIGGFLARSIRIIVRTLIYRSR</sequence>
<keyword evidence="3" id="KW-1185">Reference proteome</keyword>
<dbReference type="RefSeq" id="WP_189073046.1">
    <property type="nucleotide sequence ID" value="NZ_BMQN01000003.1"/>
</dbReference>
<name>A0ABQ2S6L7_9DEIO</name>